<gene>
    <name evidence="1" type="ORF">EAG_10850</name>
</gene>
<evidence type="ECO:0000313" key="1">
    <source>
        <dbReference type="EMBL" id="EFN69888.1"/>
    </source>
</evidence>
<organism evidence="2">
    <name type="scientific">Camponotus floridanus</name>
    <name type="common">Florida carpenter ant</name>
    <dbReference type="NCBI Taxonomy" id="104421"/>
    <lineage>
        <taxon>Eukaryota</taxon>
        <taxon>Metazoa</taxon>
        <taxon>Ecdysozoa</taxon>
        <taxon>Arthropoda</taxon>
        <taxon>Hexapoda</taxon>
        <taxon>Insecta</taxon>
        <taxon>Pterygota</taxon>
        <taxon>Neoptera</taxon>
        <taxon>Endopterygota</taxon>
        <taxon>Hymenoptera</taxon>
        <taxon>Apocrita</taxon>
        <taxon>Aculeata</taxon>
        <taxon>Formicoidea</taxon>
        <taxon>Formicidae</taxon>
        <taxon>Formicinae</taxon>
        <taxon>Camponotus</taxon>
    </lineage>
</organism>
<dbReference type="InParanoid" id="E2A9J8"/>
<dbReference type="AlphaFoldDB" id="E2A9J8"/>
<evidence type="ECO:0000313" key="2">
    <source>
        <dbReference type="Proteomes" id="UP000000311"/>
    </source>
</evidence>
<sequence length="106" mass="12046">MITSSGAFTSAETSNDNDEVRWRIVGTIAAIDGHDYDHRHSRLLLSRQRLPGARFARFRNGKVANRNNREEQQLCQTTSKDDARRVNSLRNEPIDGKEKEVTACFA</sequence>
<dbReference type="EMBL" id="GL437917">
    <property type="protein sequence ID" value="EFN69888.1"/>
    <property type="molecule type" value="Genomic_DNA"/>
</dbReference>
<reference evidence="1 2" key="1">
    <citation type="journal article" date="2010" name="Science">
        <title>Genomic comparison of the ants Camponotus floridanus and Harpegnathos saltator.</title>
        <authorList>
            <person name="Bonasio R."/>
            <person name="Zhang G."/>
            <person name="Ye C."/>
            <person name="Mutti N.S."/>
            <person name="Fang X."/>
            <person name="Qin N."/>
            <person name="Donahue G."/>
            <person name="Yang P."/>
            <person name="Li Q."/>
            <person name="Li C."/>
            <person name="Zhang P."/>
            <person name="Huang Z."/>
            <person name="Berger S.L."/>
            <person name="Reinberg D."/>
            <person name="Wang J."/>
            <person name="Liebig J."/>
        </authorList>
    </citation>
    <scope>NUCLEOTIDE SEQUENCE [LARGE SCALE GENOMIC DNA]</scope>
    <source>
        <strain evidence="2">C129</strain>
    </source>
</reference>
<proteinExistence type="predicted"/>
<name>E2A9J8_CAMFO</name>
<keyword evidence="2" id="KW-1185">Reference proteome</keyword>
<dbReference type="Proteomes" id="UP000000311">
    <property type="component" value="Unassembled WGS sequence"/>
</dbReference>
<accession>E2A9J8</accession>
<protein>
    <submittedName>
        <fullName evidence="1">Uncharacterized protein</fullName>
    </submittedName>
</protein>